<dbReference type="EMBL" id="CM007658">
    <property type="protein sequence ID" value="ONH90673.1"/>
    <property type="molecule type" value="Genomic_DNA"/>
</dbReference>
<evidence type="ECO:0008006" key="7">
    <source>
        <dbReference type="Google" id="ProtNLM"/>
    </source>
</evidence>
<dbReference type="eggNOG" id="ENOG502SJD9">
    <property type="taxonomic scope" value="Eukaryota"/>
</dbReference>
<dbReference type="InterPro" id="IPR042086">
    <property type="entry name" value="MeTrfase_capping"/>
</dbReference>
<name>A0A251MUB1_PRUPE</name>
<dbReference type="Proteomes" id="UP000006882">
    <property type="component" value="Chromosome G8"/>
</dbReference>
<dbReference type="GO" id="GO:0032259">
    <property type="term" value="P:methylation"/>
    <property type="evidence" value="ECO:0000318"/>
    <property type="project" value="GO_Central"/>
</dbReference>
<dbReference type="GO" id="GO:0008757">
    <property type="term" value="F:S-adenosylmethionine-dependent methyltransferase activity"/>
    <property type="evidence" value="ECO:0000318"/>
    <property type="project" value="GO_Central"/>
</dbReference>
<organism evidence="5 6">
    <name type="scientific">Prunus persica</name>
    <name type="common">Peach</name>
    <name type="synonym">Amygdalus persica</name>
    <dbReference type="NCBI Taxonomy" id="3760"/>
    <lineage>
        <taxon>Eukaryota</taxon>
        <taxon>Viridiplantae</taxon>
        <taxon>Streptophyta</taxon>
        <taxon>Embryophyta</taxon>
        <taxon>Tracheophyta</taxon>
        <taxon>Spermatophyta</taxon>
        <taxon>Magnoliopsida</taxon>
        <taxon>eudicotyledons</taxon>
        <taxon>Gunneridae</taxon>
        <taxon>Pentapetalae</taxon>
        <taxon>rosids</taxon>
        <taxon>fabids</taxon>
        <taxon>Rosales</taxon>
        <taxon>Rosaceae</taxon>
        <taxon>Amygdaloideae</taxon>
        <taxon>Amygdaleae</taxon>
        <taxon>Prunus</taxon>
    </lineage>
</organism>
<dbReference type="InterPro" id="IPR029063">
    <property type="entry name" value="SAM-dependent_MTases_sf"/>
</dbReference>
<keyword evidence="3" id="KW-0479">Metal-binding</keyword>
<dbReference type="Pfam" id="PF03492">
    <property type="entry name" value="Methyltransf_7"/>
    <property type="match status" value="1"/>
</dbReference>
<keyword evidence="6" id="KW-1185">Reference proteome</keyword>
<reference evidence="5 6" key="1">
    <citation type="journal article" date="2013" name="Nat. Genet.">
        <title>The high-quality draft genome of peach (Prunus persica) identifies unique patterns of genetic diversity, domestication and genome evolution.</title>
        <authorList>
            <consortium name="International Peach Genome Initiative"/>
            <person name="Verde I."/>
            <person name="Abbott A.G."/>
            <person name="Scalabrin S."/>
            <person name="Jung S."/>
            <person name="Shu S."/>
            <person name="Marroni F."/>
            <person name="Zhebentyayeva T."/>
            <person name="Dettori M.T."/>
            <person name="Grimwood J."/>
            <person name="Cattonaro F."/>
            <person name="Zuccolo A."/>
            <person name="Rossini L."/>
            <person name="Jenkins J."/>
            <person name="Vendramin E."/>
            <person name="Meisel L.A."/>
            <person name="Decroocq V."/>
            <person name="Sosinski B."/>
            <person name="Prochnik S."/>
            <person name="Mitros T."/>
            <person name="Policriti A."/>
            <person name="Cipriani G."/>
            <person name="Dondini L."/>
            <person name="Ficklin S."/>
            <person name="Goodstein D.M."/>
            <person name="Xuan P."/>
            <person name="Del Fabbro C."/>
            <person name="Aramini V."/>
            <person name="Copetti D."/>
            <person name="Gonzalez S."/>
            <person name="Horner D.S."/>
            <person name="Falchi R."/>
            <person name="Lucas S."/>
            <person name="Mica E."/>
            <person name="Maldonado J."/>
            <person name="Lazzari B."/>
            <person name="Bielenberg D."/>
            <person name="Pirona R."/>
            <person name="Miculan M."/>
            <person name="Barakat A."/>
            <person name="Testolin R."/>
            <person name="Stella A."/>
            <person name="Tartarini S."/>
            <person name="Tonutti P."/>
            <person name="Arus P."/>
            <person name="Orellana A."/>
            <person name="Wells C."/>
            <person name="Main D."/>
            <person name="Vizzotto G."/>
            <person name="Silva H."/>
            <person name="Salamini F."/>
            <person name="Schmutz J."/>
            <person name="Morgante M."/>
            <person name="Rokhsar D.S."/>
        </authorList>
    </citation>
    <scope>NUCLEOTIDE SEQUENCE [LARGE SCALE GENOMIC DNA]</scope>
    <source>
        <strain evidence="6">cv. Nemared</strain>
    </source>
</reference>
<keyword evidence="1" id="KW-0489">Methyltransferase</keyword>
<dbReference type="PANTHER" id="PTHR31009">
    <property type="entry name" value="S-ADENOSYL-L-METHIONINE:CARBOXYL METHYLTRANSFERASE FAMILY PROTEIN"/>
    <property type="match status" value="1"/>
</dbReference>
<dbReference type="Gramene" id="ONH90673">
    <property type="protein sequence ID" value="ONH90673"/>
    <property type="gene ID" value="PRUPE_8G068600"/>
</dbReference>
<evidence type="ECO:0000256" key="3">
    <source>
        <dbReference type="ARBA" id="ARBA00022723"/>
    </source>
</evidence>
<proteinExistence type="predicted"/>
<dbReference type="Gene3D" id="3.40.50.150">
    <property type="entry name" value="Vaccinia Virus protein VP39"/>
    <property type="match status" value="1"/>
</dbReference>
<protein>
    <recommendedName>
        <fullName evidence="7">S-adenosylmethionine-dependent methyltransferase</fullName>
    </recommendedName>
</protein>
<dbReference type="SMR" id="A0A251MUB1"/>
<evidence type="ECO:0000313" key="6">
    <source>
        <dbReference type="Proteomes" id="UP000006882"/>
    </source>
</evidence>
<dbReference type="OrthoDB" id="1523883at2759"/>
<gene>
    <name evidence="5" type="ORF">PRUPE_8G068600</name>
</gene>
<keyword evidence="2" id="KW-0808">Transferase</keyword>
<dbReference type="InterPro" id="IPR005299">
    <property type="entry name" value="MeTrfase_7"/>
</dbReference>
<evidence type="ECO:0000256" key="2">
    <source>
        <dbReference type="ARBA" id="ARBA00022679"/>
    </source>
</evidence>
<dbReference type="Gene3D" id="1.10.1200.270">
    <property type="entry name" value="Methyltransferase, alpha-helical capping domain"/>
    <property type="match status" value="1"/>
</dbReference>
<evidence type="ECO:0000256" key="1">
    <source>
        <dbReference type="ARBA" id="ARBA00022603"/>
    </source>
</evidence>
<dbReference type="AlphaFoldDB" id="A0A251MUB1"/>
<sequence length="356" mass="38927">MAEEFPMTGGDGPNSYAKNSNAAAKAADGAKAMLVAAIFENLDIETLQSRPTTFRIADLGCSVGPNTFIQVDNIIDAVSQKYHKKSKVQSAGELPEFQVYFSDLVSNDFNYLFSTLPRDRQYFTAGVPGSFHGRLFPEASLNFVYSAYALHWLSKIPDELRDINSPAFNKGRILYGNAPYEVGQAYSAQYAKDIKSFFHARGQELAPGGLMLLLIPGRPHGTLPAQNSLAPYFQPLESTLADMVNKGLLSEDKFDSFNLPVYCPSVEELGALIEETGCLDILTLESIGQMPFSLPSAQGCRAGTESILRKHLGDEIIEPLFDLYSKNKNIAAGSASLVHDDSMAVGFFVLVKRKLL</sequence>
<accession>A0A251MUB1</accession>
<dbReference type="GO" id="GO:0046872">
    <property type="term" value="F:metal ion binding"/>
    <property type="evidence" value="ECO:0007669"/>
    <property type="project" value="UniProtKB-KW"/>
</dbReference>
<keyword evidence="4" id="KW-0460">Magnesium</keyword>
<evidence type="ECO:0000256" key="4">
    <source>
        <dbReference type="ARBA" id="ARBA00022842"/>
    </source>
</evidence>
<evidence type="ECO:0000313" key="5">
    <source>
        <dbReference type="EMBL" id="ONH90673.1"/>
    </source>
</evidence>
<dbReference type="SUPFAM" id="SSF53335">
    <property type="entry name" value="S-adenosyl-L-methionine-dependent methyltransferases"/>
    <property type="match status" value="1"/>
</dbReference>